<sequence>MFLDKQRFIDVLESTPLVSIDLVIRNRNDFVLLGKRVNRPAQGYWFVPGGRIYKNEPLKQAFKRLTQAEVGQTLEISGASLLGVYDHFYADCVFNEEVSTHYVAIAYSLKLESVSELPLEQHSDYRWMPIDELLEADDVHEHTKAYFR</sequence>
<keyword evidence="1 6" id="KW-0479">Metal-binding</keyword>
<dbReference type="AlphaFoldDB" id="A0A3D8M3I4"/>
<evidence type="ECO:0000256" key="3">
    <source>
        <dbReference type="ARBA" id="ARBA00022842"/>
    </source>
</evidence>
<dbReference type="EMBL" id="QRHA01000013">
    <property type="protein sequence ID" value="RDV24160.1"/>
    <property type="molecule type" value="Genomic_DNA"/>
</dbReference>
<dbReference type="GO" id="GO:0008727">
    <property type="term" value="F:GDP-mannose mannosyl hydrolase activity"/>
    <property type="evidence" value="ECO:0007669"/>
    <property type="project" value="InterPro"/>
</dbReference>
<dbReference type="InterPro" id="IPR015797">
    <property type="entry name" value="NUDIX_hydrolase-like_dom_sf"/>
</dbReference>
<feature type="short sequence motif" description="Nudix box" evidence="7">
    <location>
        <begin position="50"/>
        <end position="71"/>
    </location>
</feature>
<dbReference type="PROSITE" id="PS51462">
    <property type="entry name" value="NUDIX"/>
    <property type="match status" value="1"/>
</dbReference>
<protein>
    <submittedName>
        <fullName evidence="9">GDP-mannose mannosyl hydrolase</fullName>
    </submittedName>
</protein>
<feature type="binding site" evidence="5">
    <location>
        <begin position="2"/>
        <end position="3"/>
    </location>
    <ligand>
        <name>substrate</name>
    </ligand>
</feature>
<evidence type="ECO:0000256" key="2">
    <source>
        <dbReference type="ARBA" id="ARBA00022801"/>
    </source>
</evidence>
<feature type="binding site" evidence="6">
    <location>
        <position position="49"/>
    </location>
    <ligand>
        <name>Mg(2+)</name>
        <dbReference type="ChEBI" id="CHEBI:18420"/>
    </ligand>
</feature>
<keyword evidence="10" id="KW-1185">Reference proteome</keyword>
<reference evidence="10" key="1">
    <citation type="submission" date="2018-08" db="EMBL/GenBank/DDBJ databases">
        <authorList>
            <person name="Zhang J."/>
            <person name="Du Z.-J."/>
        </authorList>
    </citation>
    <scope>NUCLEOTIDE SEQUENCE [LARGE SCALE GENOMIC DNA]</scope>
    <source>
        <strain evidence="10">KCTC 52655</strain>
    </source>
</reference>
<dbReference type="PANTHER" id="PTHR43046">
    <property type="entry name" value="GDP-MANNOSE MANNOSYL HYDROLASE"/>
    <property type="match status" value="1"/>
</dbReference>
<dbReference type="RefSeq" id="WP_115594265.1">
    <property type="nucleotide sequence ID" value="NZ_QRHA01000013.1"/>
</dbReference>
<evidence type="ECO:0000256" key="4">
    <source>
        <dbReference type="PIRSR" id="PIRSR037599-1"/>
    </source>
</evidence>
<evidence type="ECO:0000256" key="6">
    <source>
        <dbReference type="PIRSR" id="PIRSR037599-3"/>
    </source>
</evidence>
<dbReference type="InterPro" id="IPR033715">
    <property type="entry name" value="GDPMH"/>
</dbReference>
<evidence type="ECO:0000256" key="5">
    <source>
        <dbReference type="PIRSR" id="PIRSR037599-2"/>
    </source>
</evidence>
<dbReference type="InterPro" id="IPR000086">
    <property type="entry name" value="NUDIX_hydrolase_dom"/>
</dbReference>
<feature type="domain" description="Nudix hydrolase" evidence="8">
    <location>
        <begin position="13"/>
        <end position="148"/>
    </location>
</feature>
<dbReference type="OrthoDB" id="542521at2"/>
<feature type="binding site" evidence="6">
    <location>
        <position position="69"/>
    </location>
    <ligand>
        <name>Mg(2+)</name>
        <dbReference type="ChEBI" id="CHEBI:18420"/>
    </ligand>
</feature>
<gene>
    <name evidence="9" type="ORF">DXV75_15110</name>
</gene>
<dbReference type="NCBIfam" id="NF011963">
    <property type="entry name" value="PRK15434.1"/>
    <property type="match status" value="1"/>
</dbReference>
<organism evidence="9 10">
    <name type="scientific">Alteromonas aestuariivivens</name>
    <dbReference type="NCBI Taxonomy" id="1938339"/>
    <lineage>
        <taxon>Bacteria</taxon>
        <taxon>Pseudomonadati</taxon>
        <taxon>Pseudomonadota</taxon>
        <taxon>Gammaproteobacteria</taxon>
        <taxon>Alteromonadales</taxon>
        <taxon>Alteromonadaceae</taxon>
        <taxon>Alteromonas/Salinimonas group</taxon>
        <taxon>Alteromonas</taxon>
    </lineage>
</organism>
<comment type="cofactor">
    <cofactor evidence="6">
        <name>Mg(2+)</name>
        <dbReference type="ChEBI" id="CHEBI:18420"/>
    </cofactor>
    <text evidence="6">Binds 1 Mg(2+) ion per subunit.</text>
</comment>
<comment type="caution">
    <text evidence="9">The sequence shown here is derived from an EMBL/GenBank/DDBJ whole genome shotgun (WGS) entry which is preliminary data.</text>
</comment>
<dbReference type="PANTHER" id="PTHR43046:SF12">
    <property type="entry name" value="GDP-MANNOSE MANNOSYL HYDROLASE"/>
    <property type="match status" value="1"/>
</dbReference>
<dbReference type="SUPFAM" id="SSF55811">
    <property type="entry name" value="Nudix"/>
    <property type="match status" value="1"/>
</dbReference>
<dbReference type="InterPro" id="IPR020084">
    <property type="entry name" value="NUDIX_hydrolase_CS"/>
</dbReference>
<dbReference type="PIRSF" id="PIRSF037599">
    <property type="entry name" value="GDPMH"/>
    <property type="match status" value="1"/>
</dbReference>
<evidence type="ECO:0000313" key="9">
    <source>
        <dbReference type="EMBL" id="RDV24160.1"/>
    </source>
</evidence>
<feature type="site" description="Critical for catalysis" evidence="4">
    <location>
        <position position="122"/>
    </location>
</feature>
<feature type="binding site" evidence="5">
    <location>
        <position position="36"/>
    </location>
    <ligand>
        <name>substrate</name>
    </ligand>
</feature>
<feature type="binding site" evidence="6">
    <location>
        <position position="121"/>
    </location>
    <ligand>
        <name>Mg(2+)</name>
        <dbReference type="ChEBI" id="CHEBI:18420"/>
    </ligand>
</feature>
<feature type="binding site" evidence="5">
    <location>
        <position position="8"/>
    </location>
    <ligand>
        <name>substrate</name>
    </ligand>
</feature>
<evidence type="ECO:0000259" key="8">
    <source>
        <dbReference type="PROSITE" id="PS51462"/>
    </source>
</evidence>
<dbReference type="PROSITE" id="PS00893">
    <property type="entry name" value="NUDIX_BOX"/>
    <property type="match status" value="1"/>
</dbReference>
<accession>A0A3D8M3I4</accession>
<dbReference type="Proteomes" id="UP000256561">
    <property type="component" value="Unassembled WGS sequence"/>
</dbReference>
<dbReference type="GO" id="GO:0046872">
    <property type="term" value="F:metal ion binding"/>
    <property type="evidence" value="ECO:0007669"/>
    <property type="project" value="UniProtKB-KW"/>
</dbReference>
<dbReference type="Pfam" id="PF00293">
    <property type="entry name" value="NUDIX"/>
    <property type="match status" value="1"/>
</dbReference>
<keyword evidence="3 6" id="KW-0460">Magnesium</keyword>
<evidence type="ECO:0000256" key="1">
    <source>
        <dbReference type="ARBA" id="ARBA00022723"/>
    </source>
</evidence>
<evidence type="ECO:0000256" key="7">
    <source>
        <dbReference type="PIRSR" id="PIRSR037599-4"/>
    </source>
</evidence>
<evidence type="ECO:0000313" key="10">
    <source>
        <dbReference type="Proteomes" id="UP000256561"/>
    </source>
</evidence>
<dbReference type="Gene3D" id="3.90.79.10">
    <property type="entry name" value="Nucleoside Triphosphate Pyrophosphohydrolase"/>
    <property type="match status" value="1"/>
</dbReference>
<name>A0A3D8M3I4_9ALTE</name>
<keyword evidence="2 9" id="KW-0378">Hydrolase</keyword>
<dbReference type="CDD" id="cd03430">
    <property type="entry name" value="NUDIX_GDPMH_NudD"/>
    <property type="match status" value="1"/>
</dbReference>
<proteinExistence type="predicted"/>